<organism evidence="4 5">
    <name type="scientific">Maudiozyma humilis</name>
    <name type="common">Sour dough yeast</name>
    <name type="synonym">Kazachstania humilis</name>
    <dbReference type="NCBI Taxonomy" id="51915"/>
    <lineage>
        <taxon>Eukaryota</taxon>
        <taxon>Fungi</taxon>
        <taxon>Dikarya</taxon>
        <taxon>Ascomycota</taxon>
        <taxon>Saccharomycotina</taxon>
        <taxon>Saccharomycetes</taxon>
        <taxon>Saccharomycetales</taxon>
        <taxon>Saccharomycetaceae</taxon>
        <taxon>Maudiozyma</taxon>
    </lineage>
</organism>
<dbReference type="InterPro" id="IPR002110">
    <property type="entry name" value="Ankyrin_rpt"/>
</dbReference>
<dbReference type="PROSITE" id="PS50088">
    <property type="entry name" value="ANK_REPEAT"/>
    <property type="match status" value="4"/>
</dbReference>
<proteinExistence type="predicted"/>
<dbReference type="SUPFAM" id="SSF48403">
    <property type="entry name" value="Ankyrin repeat"/>
    <property type="match status" value="1"/>
</dbReference>
<dbReference type="Gene3D" id="1.25.40.20">
    <property type="entry name" value="Ankyrin repeat-containing domain"/>
    <property type="match status" value="1"/>
</dbReference>
<evidence type="ECO:0000256" key="3">
    <source>
        <dbReference type="PROSITE-ProRule" id="PRU00023"/>
    </source>
</evidence>
<dbReference type="PRINTS" id="PR01415">
    <property type="entry name" value="ANKYRIN"/>
</dbReference>
<feature type="repeat" description="ANK" evidence="3">
    <location>
        <begin position="101"/>
        <end position="121"/>
    </location>
</feature>
<dbReference type="InterPro" id="IPR036770">
    <property type="entry name" value="Ankyrin_rpt-contain_sf"/>
</dbReference>
<dbReference type="PANTHER" id="PTHR24189">
    <property type="entry name" value="MYOTROPHIN"/>
    <property type="match status" value="1"/>
</dbReference>
<dbReference type="InterPro" id="IPR050745">
    <property type="entry name" value="Multifunctional_regulatory"/>
</dbReference>
<evidence type="ECO:0000256" key="2">
    <source>
        <dbReference type="ARBA" id="ARBA00023043"/>
    </source>
</evidence>
<feature type="repeat" description="ANK" evidence="3">
    <location>
        <begin position="202"/>
        <end position="235"/>
    </location>
</feature>
<dbReference type="Pfam" id="PF12796">
    <property type="entry name" value="Ank_2"/>
    <property type="match status" value="2"/>
</dbReference>
<evidence type="ECO:0000256" key="1">
    <source>
        <dbReference type="ARBA" id="ARBA00022737"/>
    </source>
</evidence>
<keyword evidence="2 3" id="KW-0040">ANK repeat</keyword>
<dbReference type="EMBL" id="BTGD01000003">
    <property type="protein sequence ID" value="GMM55073.1"/>
    <property type="molecule type" value="Genomic_DNA"/>
</dbReference>
<keyword evidence="1" id="KW-0677">Repeat</keyword>
<dbReference type="Pfam" id="PF00023">
    <property type="entry name" value="Ank"/>
    <property type="match status" value="1"/>
</dbReference>
<keyword evidence="5" id="KW-1185">Reference proteome</keyword>
<dbReference type="PROSITE" id="PS50297">
    <property type="entry name" value="ANK_REP_REGION"/>
    <property type="match status" value="2"/>
</dbReference>
<feature type="repeat" description="ANK" evidence="3">
    <location>
        <begin position="169"/>
        <end position="201"/>
    </location>
</feature>
<evidence type="ECO:0000313" key="4">
    <source>
        <dbReference type="EMBL" id="GMM55073.1"/>
    </source>
</evidence>
<dbReference type="SMART" id="SM00248">
    <property type="entry name" value="ANK"/>
    <property type="match status" value="6"/>
</dbReference>
<dbReference type="AlphaFoldDB" id="A0AAV5RV02"/>
<accession>A0AAV5RV02</accession>
<sequence>MPYHTIPLHIPVTPYKYLNQTTLPHTTMTDFPLHKACMDNNLAAVQEILEASADPAAEIVAKDQDNRSALHWAVSFQHAEIVLYLLSHMKTVDLDSLVDDAGWTPVHVAASVGNVEVLTLLCDREIKPDLDLQTKQGVTALHLAVAKSLYGAVEYLLGQGASVRIKDARGQLPIHRAAAIGSSKMVTLLCSKLSPVSAKDNDGWTPLFQALAEGHGDIAVLLVNQYGADKDSEDKAGRTAADVALNDEVKKYFLAHV</sequence>
<comment type="caution">
    <text evidence="4">The sequence shown here is derived from an EMBL/GenBank/DDBJ whole genome shotgun (WGS) entry which is preliminary data.</text>
</comment>
<protein>
    <submittedName>
        <fullName evidence="4">Nas6 protein</fullName>
    </submittedName>
</protein>
<feature type="repeat" description="ANK" evidence="3">
    <location>
        <begin position="136"/>
        <end position="168"/>
    </location>
</feature>
<reference evidence="4 5" key="1">
    <citation type="journal article" date="2023" name="Elife">
        <title>Identification of key yeast species and microbe-microbe interactions impacting larval growth of Drosophila in the wild.</title>
        <authorList>
            <person name="Mure A."/>
            <person name="Sugiura Y."/>
            <person name="Maeda R."/>
            <person name="Honda K."/>
            <person name="Sakurai N."/>
            <person name="Takahashi Y."/>
            <person name="Watada M."/>
            <person name="Katoh T."/>
            <person name="Gotoh A."/>
            <person name="Gotoh Y."/>
            <person name="Taniguchi I."/>
            <person name="Nakamura K."/>
            <person name="Hayashi T."/>
            <person name="Katayama T."/>
            <person name="Uemura T."/>
            <person name="Hattori Y."/>
        </authorList>
    </citation>
    <scope>NUCLEOTIDE SEQUENCE [LARGE SCALE GENOMIC DNA]</scope>
    <source>
        <strain evidence="4 5">KH-74</strain>
    </source>
</reference>
<gene>
    <name evidence="4" type="ORF">DAKH74_016890</name>
</gene>
<dbReference type="Proteomes" id="UP001377567">
    <property type="component" value="Unassembled WGS sequence"/>
</dbReference>
<name>A0AAV5RV02_MAUHU</name>
<evidence type="ECO:0000313" key="5">
    <source>
        <dbReference type="Proteomes" id="UP001377567"/>
    </source>
</evidence>